<dbReference type="InterPro" id="IPR036388">
    <property type="entry name" value="WH-like_DNA-bd_sf"/>
</dbReference>
<dbReference type="PANTHER" id="PTHR43537:SF5">
    <property type="entry name" value="UXU OPERON TRANSCRIPTIONAL REGULATOR"/>
    <property type="match status" value="1"/>
</dbReference>
<dbReference type="SMART" id="SM00895">
    <property type="entry name" value="FCD"/>
    <property type="match status" value="1"/>
</dbReference>
<dbReference type="GO" id="GO:0003700">
    <property type="term" value="F:DNA-binding transcription factor activity"/>
    <property type="evidence" value="ECO:0007669"/>
    <property type="project" value="InterPro"/>
</dbReference>
<dbReference type="Pfam" id="PF00392">
    <property type="entry name" value="GntR"/>
    <property type="match status" value="1"/>
</dbReference>
<feature type="domain" description="HTH gntR-type" evidence="4">
    <location>
        <begin position="3"/>
        <end position="71"/>
    </location>
</feature>
<dbReference type="InterPro" id="IPR011711">
    <property type="entry name" value="GntR_C"/>
</dbReference>
<evidence type="ECO:0000256" key="3">
    <source>
        <dbReference type="ARBA" id="ARBA00023163"/>
    </source>
</evidence>
<comment type="caution">
    <text evidence="5">The sequence shown here is derived from an EMBL/GenBank/DDBJ whole genome shotgun (WGS) entry which is preliminary data.</text>
</comment>
<keyword evidence="2" id="KW-0238">DNA-binding</keyword>
<evidence type="ECO:0000256" key="2">
    <source>
        <dbReference type="ARBA" id="ARBA00023125"/>
    </source>
</evidence>
<dbReference type="Proteomes" id="UP000324738">
    <property type="component" value="Unassembled WGS sequence"/>
</dbReference>
<dbReference type="InterPro" id="IPR000524">
    <property type="entry name" value="Tscrpt_reg_HTH_GntR"/>
</dbReference>
<evidence type="ECO:0000256" key="1">
    <source>
        <dbReference type="ARBA" id="ARBA00023015"/>
    </source>
</evidence>
<dbReference type="PANTHER" id="PTHR43537">
    <property type="entry name" value="TRANSCRIPTIONAL REGULATOR, GNTR FAMILY"/>
    <property type="match status" value="1"/>
</dbReference>
<dbReference type="PROSITE" id="PS50949">
    <property type="entry name" value="HTH_GNTR"/>
    <property type="match status" value="1"/>
</dbReference>
<keyword evidence="6" id="KW-1185">Reference proteome</keyword>
<organism evidence="5 6">
    <name type="scientific">Aureimonas fodinaquatilis</name>
    <dbReference type="NCBI Taxonomy" id="2565783"/>
    <lineage>
        <taxon>Bacteria</taxon>
        <taxon>Pseudomonadati</taxon>
        <taxon>Pseudomonadota</taxon>
        <taxon>Alphaproteobacteria</taxon>
        <taxon>Hyphomicrobiales</taxon>
        <taxon>Aurantimonadaceae</taxon>
        <taxon>Aureimonas</taxon>
    </lineage>
</organism>
<keyword evidence="3" id="KW-0804">Transcription</keyword>
<protein>
    <submittedName>
        <fullName evidence="5">FadR family transcriptional regulator</fullName>
    </submittedName>
</protein>
<keyword evidence="1" id="KW-0805">Transcription regulation</keyword>
<dbReference type="Gene3D" id="1.10.10.10">
    <property type="entry name" value="Winged helix-like DNA-binding domain superfamily/Winged helix DNA-binding domain"/>
    <property type="match status" value="1"/>
</dbReference>
<dbReference type="AlphaFoldDB" id="A0A5B0E401"/>
<accession>A0A5B0E401</accession>
<name>A0A5B0E401_9HYPH</name>
<dbReference type="EMBL" id="VTWH01000001">
    <property type="protein sequence ID" value="KAA0972661.1"/>
    <property type="molecule type" value="Genomic_DNA"/>
</dbReference>
<sequence length="224" mass="25166">MIPDEGQAAFTQLQAFLAQHELNEQGRLPPERELCDILGVSRGALRKALAIAESEGRIWRHVGKGTFLGSKPNETISPSLTVANLASPIEVIRARLTIEPALAREAAVNASTADLEELRLCAERGREASNWRQYENWDNRFHRAVAKATQNKLLVLMFDNLNSIRRTVVWGRRREDIGGPPADHHSFLEHEAIVEAVTDRNPLESERAMRIHIDTVSRKLLNSN</sequence>
<gene>
    <name evidence="5" type="ORF">FPY71_01635</name>
</gene>
<dbReference type="Gene3D" id="1.20.120.530">
    <property type="entry name" value="GntR ligand-binding domain-like"/>
    <property type="match status" value="1"/>
</dbReference>
<dbReference type="GO" id="GO:0003677">
    <property type="term" value="F:DNA binding"/>
    <property type="evidence" value="ECO:0007669"/>
    <property type="project" value="UniProtKB-KW"/>
</dbReference>
<dbReference type="PRINTS" id="PR00035">
    <property type="entry name" value="HTHGNTR"/>
</dbReference>
<dbReference type="InterPro" id="IPR008920">
    <property type="entry name" value="TF_FadR/GntR_C"/>
</dbReference>
<dbReference type="SUPFAM" id="SSF48008">
    <property type="entry name" value="GntR ligand-binding domain-like"/>
    <property type="match status" value="1"/>
</dbReference>
<proteinExistence type="predicted"/>
<reference evidence="5 6" key="1">
    <citation type="submission" date="2019-08" db="EMBL/GenBank/DDBJ databases">
        <title>Aureimonas fodiniaquatilis sp. nov., isolated from a coal mine wastewater.</title>
        <authorList>
            <person name="Kim W."/>
        </authorList>
    </citation>
    <scope>NUCLEOTIDE SEQUENCE [LARGE SCALE GENOMIC DNA]</scope>
    <source>
        <strain evidence="5 6">CAU 1482</strain>
    </source>
</reference>
<dbReference type="InterPro" id="IPR036390">
    <property type="entry name" value="WH_DNA-bd_sf"/>
</dbReference>
<dbReference type="SUPFAM" id="SSF46785">
    <property type="entry name" value="Winged helix' DNA-binding domain"/>
    <property type="match status" value="1"/>
</dbReference>
<evidence type="ECO:0000313" key="6">
    <source>
        <dbReference type="Proteomes" id="UP000324738"/>
    </source>
</evidence>
<dbReference type="Pfam" id="PF07729">
    <property type="entry name" value="FCD"/>
    <property type="match status" value="1"/>
</dbReference>
<evidence type="ECO:0000313" key="5">
    <source>
        <dbReference type="EMBL" id="KAA0972661.1"/>
    </source>
</evidence>
<dbReference type="SMART" id="SM00345">
    <property type="entry name" value="HTH_GNTR"/>
    <property type="match status" value="1"/>
</dbReference>
<dbReference type="OrthoDB" id="284307at2"/>
<evidence type="ECO:0000259" key="4">
    <source>
        <dbReference type="PROSITE" id="PS50949"/>
    </source>
</evidence>
<dbReference type="CDD" id="cd07377">
    <property type="entry name" value="WHTH_GntR"/>
    <property type="match status" value="1"/>
</dbReference>